<dbReference type="GO" id="GO:0016020">
    <property type="term" value="C:membrane"/>
    <property type="evidence" value="ECO:0007669"/>
    <property type="project" value="UniProtKB-SubCell"/>
</dbReference>
<keyword evidence="3 5" id="KW-1133">Transmembrane helix</keyword>
<evidence type="ECO:0000256" key="3">
    <source>
        <dbReference type="ARBA" id="ARBA00022989"/>
    </source>
</evidence>
<organism evidence="6 7">
    <name type="scientific">Bacillus phage BSP38</name>
    <dbReference type="NCBI Taxonomy" id="2283013"/>
    <lineage>
        <taxon>Viruses</taxon>
        <taxon>Duplodnaviria</taxon>
        <taxon>Heunggongvirae</taxon>
        <taxon>Uroviricota</taxon>
        <taxon>Caudoviricetes</taxon>
        <taxon>Herelleviridae</taxon>
        <taxon>Bastillevirinae</taxon>
        <taxon>Jeonjuvirus</taxon>
        <taxon>Jeonjuvirus BSP38</taxon>
    </lineage>
</organism>
<dbReference type="Proteomes" id="UP000260425">
    <property type="component" value="Segment"/>
</dbReference>
<evidence type="ECO:0000256" key="5">
    <source>
        <dbReference type="SAM" id="Phobius"/>
    </source>
</evidence>
<evidence type="ECO:0000313" key="7">
    <source>
        <dbReference type="Proteomes" id="UP000260425"/>
    </source>
</evidence>
<keyword evidence="2 5" id="KW-0812">Transmembrane</keyword>
<feature type="transmembrane region" description="Helical" evidence="5">
    <location>
        <begin position="59"/>
        <end position="78"/>
    </location>
</feature>
<keyword evidence="7" id="KW-1185">Reference proteome</keyword>
<evidence type="ECO:0000256" key="1">
    <source>
        <dbReference type="ARBA" id="ARBA00004370"/>
    </source>
</evidence>
<keyword evidence="4 5" id="KW-0472">Membrane</keyword>
<evidence type="ECO:0000313" key="6">
    <source>
        <dbReference type="EMBL" id="AXH71185.1"/>
    </source>
</evidence>
<proteinExistence type="predicted"/>
<organismHost>
    <name type="scientific">Bacillus subtilis</name>
    <dbReference type="NCBI Taxonomy" id="1423"/>
</organismHost>
<dbReference type="EMBL" id="MH606185">
    <property type="protein sequence ID" value="AXH71185.1"/>
    <property type="molecule type" value="Genomic_DNA"/>
</dbReference>
<sequence>MANSNNPLKVKVQSVEVPTEAPKVEAKLVVTTIIYLIAIVNAAAVFLGFDFNIPTDYDFIYDGVSLVFGLGSFVHAYWKNNDISKEARIKALAAKQIEVDKKK</sequence>
<accession>A0A345MK03</accession>
<protein>
    <submittedName>
        <fullName evidence="6">Putative holin protein</fullName>
    </submittedName>
</protein>
<dbReference type="Pfam" id="PF04688">
    <property type="entry name" value="Holin_SPP1"/>
    <property type="match status" value="1"/>
</dbReference>
<feature type="transmembrane region" description="Helical" evidence="5">
    <location>
        <begin position="28"/>
        <end position="47"/>
    </location>
</feature>
<comment type="subcellular location">
    <subcellularLocation>
        <location evidence="1">Membrane</location>
    </subcellularLocation>
</comment>
<evidence type="ECO:0000256" key="4">
    <source>
        <dbReference type="ARBA" id="ARBA00023136"/>
    </source>
</evidence>
<dbReference type="InterPro" id="IPR006479">
    <property type="entry name" value="Holin"/>
</dbReference>
<name>A0A345MK03_BPBSP</name>
<reference evidence="6 7" key="1">
    <citation type="submission" date="2018-07" db="EMBL/GenBank/DDBJ databases">
        <title>Complete nucleotide sequence of Bacillus phage BSP38.</title>
        <authorList>
            <person name="Ghosh K."/>
            <person name="Kim K.-P."/>
        </authorList>
    </citation>
    <scope>NUCLEOTIDE SEQUENCE [LARGE SCALE GENOMIC DNA]</scope>
</reference>
<gene>
    <name evidence="6" type="ORF">BSP38_143</name>
</gene>
<evidence type="ECO:0000256" key="2">
    <source>
        <dbReference type="ARBA" id="ARBA00022692"/>
    </source>
</evidence>